<feature type="transmembrane region" description="Helical" evidence="10">
    <location>
        <begin position="123"/>
        <end position="148"/>
    </location>
</feature>
<evidence type="ECO:0000256" key="5">
    <source>
        <dbReference type="ARBA" id="ARBA00022946"/>
    </source>
</evidence>
<comment type="similarity">
    <text evidence="2">Belongs to the MDM31/MDM32 family.</text>
</comment>
<keyword evidence="5" id="KW-0809">Transit peptide</keyword>
<dbReference type="PANTHER" id="PTHR31068:SF0">
    <property type="entry name" value="MITOCHONDRIAL DISTRIBUTION AND MORPHOLOGY PROTEIN 31"/>
    <property type="match status" value="1"/>
</dbReference>
<evidence type="ECO:0000256" key="8">
    <source>
        <dbReference type="ARBA" id="ARBA00023136"/>
    </source>
</evidence>
<dbReference type="EMBL" id="CAACVR010000067">
    <property type="protein sequence ID" value="VEU23910.1"/>
    <property type="molecule type" value="Genomic_DNA"/>
</dbReference>
<dbReference type="InParanoid" id="A0A448YSN9"/>
<evidence type="ECO:0000256" key="4">
    <source>
        <dbReference type="ARBA" id="ARBA00022792"/>
    </source>
</evidence>
<keyword evidence="12" id="KW-1185">Reference proteome</keyword>
<evidence type="ECO:0000256" key="7">
    <source>
        <dbReference type="ARBA" id="ARBA00023128"/>
    </source>
</evidence>
<sequence>MLLTRLIGVNGRRILRVEGIHSYRSISIRQIPGRIETSTTGKSTGRITGNFDGRYLSRRHFTTLRRPSIAITAFSRSGKDFDAHRFVGLPQRRSISFSDVLTRIRWTLKKSKRPFNTDDFSAFFSWLLAGNIVLLIVGTTTFFSLLLYTLNTVLAQELVAEWVGNLITKNTNLTVTFENAIVPDWKDGKIQFKNCTVSRRPRNKEMFKKKRSEKSTGLWQMRPWKRKKDQEKSKEYDDGNYTQFDLTIQEMNISLSFKKWLNGRGILKEVSGKGVRGVVDRTHVHWKEGDSATNYKNVSRPGDWEIENLKMEDVLFTMLNANGFRSFAVSIYNFEVPLLRKNWLMFDILNSKHMSGSYDGSLFTMNRLQRLDNFNEEKKIDREVNAHLGRDKYKRLDLMNDENFSKVTRFRIDNLKVDHLNGGMSGPFGWINKGTVDLIADVIVPKKNASTKEFSIDEMVRYYSRNLRGEESIPEKSLSDMGNLFIMDFYLRLNNPRATIPLFSSDLSYVNNALIRPIVAYINSNKTFIPIRCRVYKDVADFDGSWTLYDSLLMDDLSVGVYEGFADYVADEEHRSDRVKKVGFWSLQFVLQLILWSLSTLNG</sequence>
<dbReference type="Proteomes" id="UP000290900">
    <property type="component" value="Unassembled WGS sequence"/>
</dbReference>
<dbReference type="FunCoup" id="A0A448YSN9">
    <property type="interactions" value="27"/>
</dbReference>
<dbReference type="GO" id="GO:0000001">
    <property type="term" value="P:mitochondrion inheritance"/>
    <property type="evidence" value="ECO:0007669"/>
    <property type="project" value="InterPro"/>
</dbReference>
<evidence type="ECO:0000256" key="3">
    <source>
        <dbReference type="ARBA" id="ARBA00022692"/>
    </source>
</evidence>
<keyword evidence="4" id="KW-0999">Mitochondrion inner membrane</keyword>
<evidence type="ECO:0000256" key="2">
    <source>
        <dbReference type="ARBA" id="ARBA00005687"/>
    </source>
</evidence>
<evidence type="ECO:0000256" key="9">
    <source>
        <dbReference type="ARBA" id="ARBA00025191"/>
    </source>
</evidence>
<keyword evidence="8 10" id="KW-0472">Membrane</keyword>
<name>A0A448YSN9_BRENA</name>
<comment type="subcellular location">
    <subcellularLocation>
        <location evidence="1">Mitochondrion inner membrane</location>
    </subcellularLocation>
</comment>
<dbReference type="GO" id="GO:0005743">
    <property type="term" value="C:mitochondrial inner membrane"/>
    <property type="evidence" value="ECO:0007669"/>
    <property type="project" value="UniProtKB-SubCell"/>
</dbReference>
<dbReference type="PANTHER" id="PTHR31068">
    <property type="entry name" value="MITOCHONDRIAL DISTRIBUTION AND MORPHOLOGY PROTEIN 31"/>
    <property type="match status" value="1"/>
</dbReference>
<organism evidence="11 12">
    <name type="scientific">Brettanomyces naardenensis</name>
    <name type="common">Yeast</name>
    <dbReference type="NCBI Taxonomy" id="13370"/>
    <lineage>
        <taxon>Eukaryota</taxon>
        <taxon>Fungi</taxon>
        <taxon>Dikarya</taxon>
        <taxon>Ascomycota</taxon>
        <taxon>Saccharomycotina</taxon>
        <taxon>Pichiomycetes</taxon>
        <taxon>Pichiales</taxon>
        <taxon>Pichiaceae</taxon>
        <taxon>Brettanomyces</taxon>
    </lineage>
</organism>
<reference evidence="11 12" key="1">
    <citation type="submission" date="2018-12" db="EMBL/GenBank/DDBJ databases">
        <authorList>
            <person name="Tiukova I."/>
            <person name="Dainat J."/>
        </authorList>
    </citation>
    <scope>NUCLEOTIDE SEQUENCE [LARGE SCALE GENOMIC DNA]</scope>
</reference>
<keyword evidence="7" id="KW-0496">Mitochondrion</keyword>
<keyword evidence="3 10" id="KW-0812">Transmembrane</keyword>
<evidence type="ECO:0000256" key="1">
    <source>
        <dbReference type="ARBA" id="ARBA00004273"/>
    </source>
</evidence>
<dbReference type="Pfam" id="PF08118">
    <property type="entry name" value="MDM31_MDM32"/>
    <property type="match status" value="1"/>
</dbReference>
<evidence type="ECO:0000256" key="10">
    <source>
        <dbReference type="SAM" id="Phobius"/>
    </source>
</evidence>
<evidence type="ECO:0000256" key="6">
    <source>
        <dbReference type="ARBA" id="ARBA00022989"/>
    </source>
</evidence>
<gene>
    <name evidence="11" type="ORF">BRENAR_LOCUS4639</name>
</gene>
<dbReference type="InterPro" id="IPR012571">
    <property type="entry name" value="Mdm31/Mdm32"/>
</dbReference>
<evidence type="ECO:0000313" key="12">
    <source>
        <dbReference type="Proteomes" id="UP000290900"/>
    </source>
</evidence>
<comment type="function">
    <text evidence="9">Involved in the organization of the mitochondrial membranes and the global structure of the mitochondria. Also required for mitochondrial distribution and mobility as well as for the maintenance of mitochondrial DNA nucleoids structures.</text>
</comment>
<evidence type="ECO:0000313" key="11">
    <source>
        <dbReference type="EMBL" id="VEU23910.1"/>
    </source>
</evidence>
<proteinExistence type="inferred from homology"/>
<keyword evidence="6 10" id="KW-1133">Transmembrane helix</keyword>
<dbReference type="AlphaFoldDB" id="A0A448YSN9"/>
<protein>
    <submittedName>
        <fullName evidence="11">DEKNAAC105242</fullName>
    </submittedName>
</protein>
<dbReference type="OrthoDB" id="17678at2759"/>
<accession>A0A448YSN9</accession>
<dbReference type="GO" id="GO:0007005">
    <property type="term" value="P:mitochondrion organization"/>
    <property type="evidence" value="ECO:0007669"/>
    <property type="project" value="InterPro"/>
</dbReference>